<organism evidence="1 2">
    <name type="scientific">Prymnesium parvum</name>
    <name type="common">Toxic golden alga</name>
    <dbReference type="NCBI Taxonomy" id="97485"/>
    <lineage>
        <taxon>Eukaryota</taxon>
        <taxon>Haptista</taxon>
        <taxon>Haptophyta</taxon>
        <taxon>Prymnesiophyceae</taxon>
        <taxon>Prymnesiales</taxon>
        <taxon>Prymnesiaceae</taxon>
        <taxon>Prymnesium</taxon>
    </lineage>
</organism>
<comment type="caution">
    <text evidence="1">The sequence shown here is derived from an EMBL/GenBank/DDBJ whole genome shotgun (WGS) entry which is preliminary data.</text>
</comment>
<dbReference type="AlphaFoldDB" id="A0AB34K536"/>
<protein>
    <submittedName>
        <fullName evidence="1">Uncharacterized protein</fullName>
    </submittedName>
</protein>
<gene>
    <name evidence="1" type="ORF">AB1Y20_009537</name>
</gene>
<accession>A0AB34K536</accession>
<proteinExistence type="predicted"/>
<evidence type="ECO:0000313" key="2">
    <source>
        <dbReference type="Proteomes" id="UP001515480"/>
    </source>
</evidence>
<dbReference type="InterPro" id="IPR036641">
    <property type="entry name" value="HPT_dom_sf"/>
</dbReference>
<reference evidence="1 2" key="1">
    <citation type="journal article" date="2024" name="Science">
        <title>Giant polyketide synthase enzymes in the biosynthesis of giant marine polyether toxins.</title>
        <authorList>
            <person name="Fallon T.R."/>
            <person name="Shende V.V."/>
            <person name="Wierzbicki I.H."/>
            <person name="Pendleton A.L."/>
            <person name="Watervoot N.F."/>
            <person name="Auber R.P."/>
            <person name="Gonzalez D.J."/>
            <person name="Wisecaver J.H."/>
            <person name="Moore B.S."/>
        </authorList>
    </citation>
    <scope>NUCLEOTIDE SEQUENCE [LARGE SCALE GENOMIC DNA]</scope>
    <source>
        <strain evidence="1 2">12B1</strain>
    </source>
</reference>
<evidence type="ECO:0000313" key="1">
    <source>
        <dbReference type="EMBL" id="KAL1528176.1"/>
    </source>
</evidence>
<dbReference type="Proteomes" id="UP001515480">
    <property type="component" value="Unassembled WGS sequence"/>
</dbReference>
<name>A0AB34K536_PRYPA</name>
<keyword evidence="2" id="KW-1185">Reference proteome</keyword>
<dbReference type="EMBL" id="JBGBPQ010000002">
    <property type="protein sequence ID" value="KAL1528176.1"/>
    <property type="molecule type" value="Genomic_DNA"/>
</dbReference>
<sequence length="203" mass="22270">MVEGGGCRRFSQHIESIPRIMVGAGSSVHEVAVKDIEASFDTLELDGQALCPREWALSLHLISSKWGNDEGFVLAMLDTLLEEYRHNPVSVDAVLNCATIMHSARSFKGAAANLGLAGLSDTSKAVETIAGALALHAGAVVHRIVKYNEDMARLRARYCVLQLEHALRIYAACLNRRIQAMEQWYVQCCYSMGIVLGECGYEL</sequence>
<dbReference type="SUPFAM" id="SSF47226">
    <property type="entry name" value="Histidine-containing phosphotransfer domain, HPT domain"/>
    <property type="match status" value="1"/>
</dbReference>
<dbReference type="GO" id="GO:0000160">
    <property type="term" value="P:phosphorelay signal transduction system"/>
    <property type="evidence" value="ECO:0007669"/>
    <property type="project" value="InterPro"/>
</dbReference>